<feature type="compositionally biased region" description="Acidic residues" evidence="1">
    <location>
        <begin position="1"/>
        <end position="10"/>
    </location>
</feature>
<dbReference type="EMBL" id="ML987189">
    <property type="protein sequence ID" value="KAF2256127.1"/>
    <property type="molecule type" value="Genomic_DNA"/>
</dbReference>
<name>A0A6A6J1B4_9PLEO</name>
<dbReference type="AlphaFoldDB" id="A0A6A6J1B4"/>
<feature type="region of interest" description="Disordered" evidence="1">
    <location>
        <begin position="78"/>
        <end position="126"/>
    </location>
</feature>
<gene>
    <name evidence="3" type="ORF">BU26DRAFT_598886</name>
</gene>
<dbReference type="Proteomes" id="UP000800094">
    <property type="component" value="Unassembled WGS sequence"/>
</dbReference>
<accession>A0A6A6J1B4</accession>
<feature type="compositionally biased region" description="Low complexity" evidence="1">
    <location>
        <begin position="82"/>
        <end position="114"/>
    </location>
</feature>
<organism evidence="3 4">
    <name type="scientific">Trematosphaeria pertusa</name>
    <dbReference type="NCBI Taxonomy" id="390896"/>
    <lineage>
        <taxon>Eukaryota</taxon>
        <taxon>Fungi</taxon>
        <taxon>Dikarya</taxon>
        <taxon>Ascomycota</taxon>
        <taxon>Pezizomycotina</taxon>
        <taxon>Dothideomycetes</taxon>
        <taxon>Pleosporomycetidae</taxon>
        <taxon>Pleosporales</taxon>
        <taxon>Massarineae</taxon>
        <taxon>Trematosphaeriaceae</taxon>
        <taxon>Trematosphaeria</taxon>
    </lineage>
</organism>
<evidence type="ECO:0000256" key="1">
    <source>
        <dbReference type="SAM" id="MobiDB-lite"/>
    </source>
</evidence>
<protein>
    <recommendedName>
        <fullName evidence="5">Fucose-specific lectin</fullName>
    </recommendedName>
</protein>
<dbReference type="GeneID" id="54588393"/>
<evidence type="ECO:0008006" key="5">
    <source>
        <dbReference type="Google" id="ProtNLM"/>
    </source>
</evidence>
<evidence type="ECO:0000313" key="4">
    <source>
        <dbReference type="Proteomes" id="UP000800094"/>
    </source>
</evidence>
<feature type="compositionally biased region" description="Basic and acidic residues" evidence="1">
    <location>
        <begin position="20"/>
        <end position="35"/>
    </location>
</feature>
<evidence type="ECO:0000313" key="3">
    <source>
        <dbReference type="EMBL" id="KAF2256127.1"/>
    </source>
</evidence>
<evidence type="ECO:0000256" key="2">
    <source>
        <dbReference type="SAM" id="Phobius"/>
    </source>
</evidence>
<dbReference type="OrthoDB" id="406838at2759"/>
<feature type="region of interest" description="Disordered" evidence="1">
    <location>
        <begin position="1"/>
        <end position="35"/>
    </location>
</feature>
<dbReference type="SUPFAM" id="SSF89372">
    <property type="entry name" value="Fucose-specific lectin"/>
    <property type="match status" value="2"/>
</dbReference>
<reference evidence="3" key="1">
    <citation type="journal article" date="2020" name="Stud. Mycol.">
        <title>101 Dothideomycetes genomes: a test case for predicting lifestyles and emergence of pathogens.</title>
        <authorList>
            <person name="Haridas S."/>
            <person name="Albert R."/>
            <person name="Binder M."/>
            <person name="Bloem J."/>
            <person name="Labutti K."/>
            <person name="Salamov A."/>
            <person name="Andreopoulos B."/>
            <person name="Baker S."/>
            <person name="Barry K."/>
            <person name="Bills G."/>
            <person name="Bluhm B."/>
            <person name="Cannon C."/>
            <person name="Castanera R."/>
            <person name="Culley D."/>
            <person name="Daum C."/>
            <person name="Ezra D."/>
            <person name="Gonzalez J."/>
            <person name="Henrissat B."/>
            <person name="Kuo A."/>
            <person name="Liang C."/>
            <person name="Lipzen A."/>
            <person name="Lutzoni F."/>
            <person name="Magnuson J."/>
            <person name="Mondo S."/>
            <person name="Nolan M."/>
            <person name="Ohm R."/>
            <person name="Pangilinan J."/>
            <person name="Park H.-J."/>
            <person name="Ramirez L."/>
            <person name="Alfaro M."/>
            <person name="Sun H."/>
            <person name="Tritt A."/>
            <person name="Yoshinaga Y."/>
            <person name="Zwiers L.-H."/>
            <person name="Turgeon B."/>
            <person name="Goodwin S."/>
            <person name="Spatafora J."/>
            <person name="Crous P."/>
            <person name="Grigoriev I."/>
        </authorList>
    </citation>
    <scope>NUCLEOTIDE SEQUENCE</scope>
    <source>
        <strain evidence="3">CBS 122368</strain>
    </source>
</reference>
<keyword evidence="2" id="KW-1133">Transmembrane helix</keyword>
<dbReference type="RefSeq" id="XP_033691131.1">
    <property type="nucleotide sequence ID" value="XM_033835063.1"/>
</dbReference>
<dbReference type="Gene3D" id="2.120.10.70">
    <property type="entry name" value="Fucose-specific lectin"/>
    <property type="match status" value="1"/>
</dbReference>
<keyword evidence="2" id="KW-0812">Transmembrane</keyword>
<proteinExistence type="predicted"/>
<feature type="transmembrane region" description="Helical" evidence="2">
    <location>
        <begin position="46"/>
        <end position="70"/>
    </location>
</feature>
<keyword evidence="4" id="KW-1185">Reference proteome</keyword>
<keyword evidence="2" id="KW-0472">Membrane</keyword>
<sequence length="480" mass="52860">MRENGNDDVETSPPPPYVENAEKDPRHAPEESAQSRESRVWWRRKLCWILLLAVVGLVLFAIIFGAVFGVKKSRSRESESVGTSIGTSTLGPTPTPSPSASASPSAPSSQLPTLEPQGTRVPRDLGATAGSPFSLLVWDLRAEGKLWRREYAGDWQEYVGRQFLVAPVAIATSESTQTAFSVDAVSGRVVFMYFNDGHWDYDNWHELEMECCTQFWTRPAVVSRAAGKIDVFNVDSEGNVWTVSYDGSSWSEWTQLGTGFLSNGDLSAASWGEDRIDVFGTSSNTILHKSWSADSGWADEWENLSEVFLGGYCRGEDTSSPLAVSWRTAQGDGVIDVVVNCGSTFHRLFSNGAWSDWTIFWASHEGGEFPDTQSLVRGDGVDGRPFAHIISRGTDDCIHYNAFNGTGWGSWKYLWCTERDVLEGYATEFMPTVAVDGGDGTVQLVARDMEEGLIRYEVHGTVDDGSTWSSEDWEELGKGG</sequence>